<dbReference type="CDD" id="cd01948">
    <property type="entry name" value="EAL"/>
    <property type="match status" value="1"/>
</dbReference>
<feature type="transmembrane region" description="Helical" evidence="1">
    <location>
        <begin position="228"/>
        <end position="245"/>
    </location>
</feature>
<feature type="domain" description="EAL" evidence="2">
    <location>
        <begin position="489"/>
        <end position="744"/>
    </location>
</feature>
<evidence type="ECO:0000256" key="1">
    <source>
        <dbReference type="SAM" id="Phobius"/>
    </source>
</evidence>
<keyword evidence="1" id="KW-1133">Transmembrane helix</keyword>
<dbReference type="PANTHER" id="PTHR44757">
    <property type="entry name" value="DIGUANYLATE CYCLASE DGCP"/>
    <property type="match status" value="1"/>
</dbReference>
<feature type="transmembrane region" description="Helical" evidence="1">
    <location>
        <begin position="31"/>
        <end position="50"/>
    </location>
</feature>
<organism evidence="4 5">
    <name type="scientific">Virgisporangium aliadipatigenens</name>
    <dbReference type="NCBI Taxonomy" id="741659"/>
    <lineage>
        <taxon>Bacteria</taxon>
        <taxon>Bacillati</taxon>
        <taxon>Actinomycetota</taxon>
        <taxon>Actinomycetes</taxon>
        <taxon>Micromonosporales</taxon>
        <taxon>Micromonosporaceae</taxon>
        <taxon>Virgisporangium</taxon>
    </lineage>
</organism>
<dbReference type="RefSeq" id="WP_203902340.1">
    <property type="nucleotide sequence ID" value="NZ_BOPF01000023.1"/>
</dbReference>
<name>A0A8J3YSD0_9ACTN</name>
<dbReference type="InterPro" id="IPR035919">
    <property type="entry name" value="EAL_sf"/>
</dbReference>
<evidence type="ECO:0000259" key="3">
    <source>
        <dbReference type="PROSITE" id="PS50887"/>
    </source>
</evidence>
<feature type="transmembrane region" description="Helical" evidence="1">
    <location>
        <begin position="196"/>
        <end position="216"/>
    </location>
</feature>
<dbReference type="Gene3D" id="3.20.20.450">
    <property type="entry name" value="EAL domain"/>
    <property type="match status" value="1"/>
</dbReference>
<reference evidence="4" key="1">
    <citation type="submission" date="2021-01" db="EMBL/GenBank/DDBJ databases">
        <title>Whole genome shotgun sequence of Virgisporangium aliadipatigenens NBRC 105644.</title>
        <authorList>
            <person name="Komaki H."/>
            <person name="Tamura T."/>
        </authorList>
    </citation>
    <scope>NUCLEOTIDE SEQUENCE</scope>
    <source>
        <strain evidence="4">NBRC 105644</strain>
    </source>
</reference>
<dbReference type="EMBL" id="BOPF01000023">
    <property type="protein sequence ID" value="GIJ48863.1"/>
    <property type="molecule type" value="Genomic_DNA"/>
</dbReference>
<feature type="transmembrane region" description="Helical" evidence="1">
    <location>
        <begin position="62"/>
        <end position="83"/>
    </location>
</feature>
<dbReference type="SUPFAM" id="SSF55073">
    <property type="entry name" value="Nucleotide cyclase"/>
    <property type="match status" value="1"/>
</dbReference>
<dbReference type="CDD" id="cd01949">
    <property type="entry name" value="GGDEF"/>
    <property type="match status" value="1"/>
</dbReference>
<dbReference type="Proteomes" id="UP000619260">
    <property type="component" value="Unassembled WGS sequence"/>
</dbReference>
<proteinExistence type="predicted"/>
<protein>
    <recommendedName>
        <fullName evidence="6">Diguanylate cyclase/phosphodiesterase</fullName>
    </recommendedName>
</protein>
<dbReference type="Pfam" id="PF00990">
    <property type="entry name" value="GGDEF"/>
    <property type="match status" value="1"/>
</dbReference>
<dbReference type="Pfam" id="PF00563">
    <property type="entry name" value="EAL"/>
    <property type="match status" value="1"/>
</dbReference>
<dbReference type="PROSITE" id="PS50883">
    <property type="entry name" value="EAL"/>
    <property type="match status" value="1"/>
</dbReference>
<keyword evidence="5" id="KW-1185">Reference proteome</keyword>
<dbReference type="InterPro" id="IPR000160">
    <property type="entry name" value="GGDEF_dom"/>
</dbReference>
<dbReference type="FunFam" id="3.30.70.270:FF:000001">
    <property type="entry name" value="Diguanylate cyclase domain protein"/>
    <property type="match status" value="1"/>
</dbReference>
<gene>
    <name evidence="4" type="ORF">Val02_57490</name>
</gene>
<evidence type="ECO:0000313" key="4">
    <source>
        <dbReference type="EMBL" id="GIJ48863.1"/>
    </source>
</evidence>
<feature type="transmembrane region" description="Helical" evidence="1">
    <location>
        <begin position="129"/>
        <end position="153"/>
    </location>
</feature>
<dbReference type="SMART" id="SM00267">
    <property type="entry name" value="GGDEF"/>
    <property type="match status" value="1"/>
</dbReference>
<comment type="caution">
    <text evidence="4">The sequence shown here is derived from an EMBL/GenBank/DDBJ whole genome shotgun (WGS) entry which is preliminary data.</text>
</comment>
<dbReference type="NCBIfam" id="TIGR00254">
    <property type="entry name" value="GGDEF"/>
    <property type="match status" value="1"/>
</dbReference>
<dbReference type="InterPro" id="IPR043128">
    <property type="entry name" value="Rev_trsase/Diguanyl_cyclase"/>
</dbReference>
<dbReference type="PROSITE" id="PS50887">
    <property type="entry name" value="GGDEF"/>
    <property type="match status" value="1"/>
</dbReference>
<dbReference type="SUPFAM" id="SSF141868">
    <property type="entry name" value="EAL domain-like"/>
    <property type="match status" value="1"/>
</dbReference>
<evidence type="ECO:0000313" key="5">
    <source>
        <dbReference type="Proteomes" id="UP000619260"/>
    </source>
</evidence>
<keyword evidence="1" id="KW-0472">Membrane</keyword>
<dbReference type="AlphaFoldDB" id="A0A8J3YSD0"/>
<feature type="transmembrane region" description="Helical" evidence="1">
    <location>
        <begin position="266"/>
        <end position="284"/>
    </location>
</feature>
<feature type="domain" description="GGDEF" evidence="3">
    <location>
        <begin position="350"/>
        <end position="484"/>
    </location>
</feature>
<dbReference type="PANTHER" id="PTHR44757:SF2">
    <property type="entry name" value="BIOFILM ARCHITECTURE MAINTENANCE PROTEIN MBAA"/>
    <property type="match status" value="1"/>
</dbReference>
<sequence>MLTELRRWPYLIVAAGLAVHALPGTPGDPVLGLLYVGTAAVGLAYAIRAARHPALSPAERRPWRYIAVVFALMTPMAAAFGASRVDGQYTISVGLAVGVLLRLTLTGALVWGLLAFLSEPLSGAARRKLVLDSVTVVGGGLMVLWYVLVAPALRHHHHFDPRTSVAMTFAVVDLVLLLGACLVLMRGSSGVARPLVLLLAGVVVNLVADLVLGFALVHGLREGAVPEAAALANFVAPALMMLAAVERCRVAVLAGRRRRALPRYAALPYLALLLGYALLAVAAVRSGSVVWIGLVVGSVVMTFGVAARQVIALRENHELVVTDSLTRLANRTRLRSSLDRAAARCARTGRRLGVLLIDLDGFKQMNDAFGHEAGDEMLVAFGAALRRSVRPNDLPARLGGDEFAVVLADLTGIHEAVAVAERVLAESGRPVTIAGRTHRIRASVGIAVADPERPVPTNELLHRADQAMYAAKRNQTHGWQLWGVDGAGDDELRADLVVDVEAGQISVVYQPIVDLRSGDLVAVEALARWEHPVRGPVPPSTFIPLAEEAGVVHALGMSVLDQATRQVRRWQQRLPEGRALQLSVNLSAHQLERPALAAEVTEVLARTGFDPRHLVVEIPESAVADDESAAPHLAALRAAGARIALDDFGTGYSSLRHLTRLPVDVLKLDRCFVAELNGEAEGSAVAEAVIRLAQVLRLETIAEGIELPAQATELTLLGCRNAQGYHFAAPLPPERVDELIGASIEAWPHLPPVVPPRVEPLGV</sequence>
<dbReference type="InterPro" id="IPR029787">
    <property type="entry name" value="Nucleotide_cyclase"/>
</dbReference>
<feature type="transmembrane region" description="Helical" evidence="1">
    <location>
        <begin position="89"/>
        <end position="117"/>
    </location>
</feature>
<dbReference type="SMART" id="SM00052">
    <property type="entry name" value="EAL"/>
    <property type="match status" value="1"/>
</dbReference>
<accession>A0A8J3YSD0</accession>
<evidence type="ECO:0000259" key="2">
    <source>
        <dbReference type="PROSITE" id="PS50883"/>
    </source>
</evidence>
<feature type="transmembrane region" description="Helical" evidence="1">
    <location>
        <begin position="290"/>
        <end position="307"/>
    </location>
</feature>
<evidence type="ECO:0008006" key="6">
    <source>
        <dbReference type="Google" id="ProtNLM"/>
    </source>
</evidence>
<dbReference type="Gene3D" id="3.30.70.270">
    <property type="match status" value="1"/>
</dbReference>
<keyword evidence="1" id="KW-0812">Transmembrane</keyword>
<dbReference type="InterPro" id="IPR001633">
    <property type="entry name" value="EAL_dom"/>
</dbReference>
<feature type="transmembrane region" description="Helical" evidence="1">
    <location>
        <begin position="165"/>
        <end position="184"/>
    </location>
</feature>
<dbReference type="InterPro" id="IPR052155">
    <property type="entry name" value="Biofilm_reg_signaling"/>
</dbReference>